<dbReference type="PANTHER" id="PTHR23416">
    <property type="entry name" value="SIALIC ACID SYNTHASE-RELATED"/>
    <property type="match status" value="1"/>
</dbReference>
<dbReference type="EMBL" id="CP001103">
    <property type="protein sequence ID" value="AEA97642.1"/>
    <property type="molecule type" value="Genomic_DNA"/>
</dbReference>
<keyword evidence="3" id="KW-1185">Reference proteome</keyword>
<evidence type="ECO:0000256" key="1">
    <source>
        <dbReference type="SAM" id="Phobius"/>
    </source>
</evidence>
<dbReference type="Pfam" id="PF14602">
    <property type="entry name" value="Hexapep_2"/>
    <property type="match status" value="1"/>
</dbReference>
<protein>
    <submittedName>
        <fullName evidence="2">O-acetyltransferase</fullName>
    </submittedName>
</protein>
<keyword evidence="1" id="KW-0812">Transmembrane</keyword>
<dbReference type="AlphaFoldDB" id="F2G7J2"/>
<keyword evidence="1" id="KW-0472">Membrane</keyword>
<dbReference type="Gene3D" id="2.160.10.10">
    <property type="entry name" value="Hexapeptide repeat proteins"/>
    <property type="match status" value="1"/>
</dbReference>
<feature type="transmembrane region" description="Helical" evidence="1">
    <location>
        <begin position="9"/>
        <end position="27"/>
    </location>
</feature>
<dbReference type="HOGENOM" id="CLU_051638_7_3_6"/>
<dbReference type="KEGG" id="amc:MADE_1007510"/>
<dbReference type="InterPro" id="IPR011004">
    <property type="entry name" value="Trimer_LpxA-like_sf"/>
</dbReference>
<dbReference type="CDD" id="cd04647">
    <property type="entry name" value="LbH_MAT_like"/>
    <property type="match status" value="1"/>
</dbReference>
<dbReference type="Proteomes" id="UP000001870">
    <property type="component" value="Chromosome"/>
</dbReference>
<evidence type="ECO:0000313" key="3">
    <source>
        <dbReference type="Proteomes" id="UP000001870"/>
    </source>
</evidence>
<sequence length="192" mass="20635">MKSVLKKCIHLIAIIAVSPLIVLYFVLNIVSSDNCFAAFSQFLSLFPGKSGNFLRGAFYRITLTGFSQDSYIGFATLLSQKNTVIKQGVYIGPQCNIGACVIEKDCLLGSGVHILSGKQQHNFDDLDKPIREQGGHFQPITLGEDTWAGNGAIIMANVGKKCVVAAGAVVTKDIPDFAIVAGNPATIIKMRK</sequence>
<gene>
    <name evidence="2" type="ordered locus">MADE_1007510</name>
</gene>
<dbReference type="RefSeq" id="WP_012517982.1">
    <property type="nucleotide sequence ID" value="NC_011138.3"/>
</dbReference>
<reference evidence="2 3" key="1">
    <citation type="journal article" date="2008" name="ISME J.">
        <title>Comparative genomics of two ecotypes of the marine planktonic copiotroph Alteromonas macleodii suggests alternative lifestyles associated with different kinds of particulate organic matter.</title>
        <authorList>
            <person name="Ivars-Martinez E."/>
            <person name="Martin-Cuadrado A.B."/>
            <person name="D'Auria G."/>
            <person name="Mira A."/>
            <person name="Ferriera S."/>
            <person name="Johnson J."/>
            <person name="Friedman R."/>
            <person name="Rodriguez-Valera F."/>
        </authorList>
    </citation>
    <scope>NUCLEOTIDE SEQUENCE [LARGE SCALE GENOMIC DNA]</scope>
    <source>
        <strain evidence="3">DSM 17117 / CIP 110805 / LMG 28347 / Deep ecotype</strain>
    </source>
</reference>
<dbReference type="InterPro" id="IPR001451">
    <property type="entry name" value="Hexapep"/>
</dbReference>
<organism evidence="2 3">
    <name type="scientific">Alteromonas mediterranea (strain DSM 17117 / CIP 110805 / LMG 28347 / Deep ecotype)</name>
    <dbReference type="NCBI Taxonomy" id="1774373"/>
    <lineage>
        <taxon>Bacteria</taxon>
        <taxon>Pseudomonadati</taxon>
        <taxon>Pseudomonadota</taxon>
        <taxon>Gammaproteobacteria</taxon>
        <taxon>Alteromonadales</taxon>
        <taxon>Alteromonadaceae</taxon>
        <taxon>Alteromonas/Salinimonas group</taxon>
        <taxon>Alteromonas</taxon>
    </lineage>
</organism>
<keyword evidence="1" id="KW-1133">Transmembrane helix</keyword>
<dbReference type="SUPFAM" id="SSF51161">
    <property type="entry name" value="Trimeric LpxA-like enzymes"/>
    <property type="match status" value="1"/>
</dbReference>
<dbReference type="InterPro" id="IPR051159">
    <property type="entry name" value="Hexapeptide_acetyltransf"/>
</dbReference>
<name>F2G7J2_ALTMD</name>
<reference evidence="2 3" key="2">
    <citation type="journal article" date="2015" name="Antonie Van Leeuwenhoek">
        <title>Ecophysiological diversity of a novel member of the genus Alteromonas, and description of Alteromonas mediterranea sp. nov.</title>
        <authorList>
            <person name="Ivanova E.P."/>
            <person name="Lopez-Perez M."/>
            <person name="Zabalos M."/>
            <person name="Nguyen S.H."/>
            <person name="Webb H.K."/>
            <person name="Ryan J."/>
            <person name="Lagutin K."/>
            <person name="Vyssotski M."/>
            <person name="Crawford R.J."/>
            <person name="Rodriguez-Valera F."/>
        </authorList>
    </citation>
    <scope>NUCLEOTIDE SEQUENCE [LARGE SCALE GENOMIC DNA]</scope>
    <source>
        <strain evidence="3">DSM 17117 / CIP 110805 / LMG 28347 / Deep ecotype</strain>
    </source>
</reference>
<proteinExistence type="predicted"/>
<evidence type="ECO:0000313" key="2">
    <source>
        <dbReference type="EMBL" id="AEA97642.1"/>
    </source>
</evidence>
<accession>F2G7J2</accession>